<name>A0A0L7RAV3_9HYME</name>
<proteinExistence type="predicted"/>
<accession>A0A0L7RAV3</accession>
<dbReference type="PROSITE" id="PS50157">
    <property type="entry name" value="ZINC_FINGER_C2H2_2"/>
    <property type="match status" value="6"/>
</dbReference>
<feature type="compositionally biased region" description="Acidic residues" evidence="9">
    <location>
        <begin position="282"/>
        <end position="293"/>
    </location>
</feature>
<feature type="domain" description="C2H2-type" evidence="10">
    <location>
        <begin position="51"/>
        <end position="78"/>
    </location>
</feature>
<evidence type="ECO:0000256" key="4">
    <source>
        <dbReference type="ARBA" id="ARBA00022771"/>
    </source>
</evidence>
<evidence type="ECO:0000313" key="11">
    <source>
        <dbReference type="EMBL" id="KOC67973.1"/>
    </source>
</evidence>
<keyword evidence="5" id="KW-0862">Zinc</keyword>
<dbReference type="InterPro" id="IPR050589">
    <property type="entry name" value="Ikaros_C2H2-ZF"/>
</dbReference>
<dbReference type="GO" id="GO:0006357">
    <property type="term" value="P:regulation of transcription by RNA polymerase II"/>
    <property type="evidence" value="ECO:0007669"/>
    <property type="project" value="TreeGrafter"/>
</dbReference>
<evidence type="ECO:0000256" key="3">
    <source>
        <dbReference type="ARBA" id="ARBA00022737"/>
    </source>
</evidence>
<evidence type="ECO:0000256" key="8">
    <source>
        <dbReference type="PROSITE-ProRule" id="PRU00042"/>
    </source>
</evidence>
<organism evidence="11 12">
    <name type="scientific">Habropoda laboriosa</name>
    <dbReference type="NCBI Taxonomy" id="597456"/>
    <lineage>
        <taxon>Eukaryota</taxon>
        <taxon>Metazoa</taxon>
        <taxon>Ecdysozoa</taxon>
        <taxon>Arthropoda</taxon>
        <taxon>Hexapoda</taxon>
        <taxon>Insecta</taxon>
        <taxon>Pterygota</taxon>
        <taxon>Neoptera</taxon>
        <taxon>Endopterygota</taxon>
        <taxon>Hymenoptera</taxon>
        <taxon>Apocrita</taxon>
        <taxon>Aculeata</taxon>
        <taxon>Apoidea</taxon>
        <taxon>Anthophila</taxon>
        <taxon>Apidae</taxon>
        <taxon>Habropoda</taxon>
    </lineage>
</organism>
<keyword evidence="12" id="KW-1185">Reference proteome</keyword>
<keyword evidence="3" id="KW-0677">Repeat</keyword>
<evidence type="ECO:0000256" key="5">
    <source>
        <dbReference type="ARBA" id="ARBA00022833"/>
    </source>
</evidence>
<dbReference type="Proteomes" id="UP000053825">
    <property type="component" value="Unassembled WGS sequence"/>
</dbReference>
<evidence type="ECO:0000256" key="9">
    <source>
        <dbReference type="SAM" id="MobiDB-lite"/>
    </source>
</evidence>
<evidence type="ECO:0000256" key="6">
    <source>
        <dbReference type="ARBA" id="ARBA00023125"/>
    </source>
</evidence>
<protein>
    <submittedName>
        <fullName evidence="11">Zinc finger imprinted 3</fullName>
    </submittedName>
</protein>
<dbReference type="AlphaFoldDB" id="A0A0L7RAV3"/>
<dbReference type="STRING" id="597456.A0A0L7RAV3"/>
<keyword evidence="6" id="KW-0238">DNA-binding</keyword>
<feature type="domain" description="C2H2-type" evidence="10">
    <location>
        <begin position="543"/>
        <end position="570"/>
    </location>
</feature>
<feature type="domain" description="C2H2-type" evidence="10">
    <location>
        <begin position="572"/>
        <end position="600"/>
    </location>
</feature>
<dbReference type="GO" id="GO:0000978">
    <property type="term" value="F:RNA polymerase II cis-regulatory region sequence-specific DNA binding"/>
    <property type="evidence" value="ECO:0007669"/>
    <property type="project" value="TreeGrafter"/>
</dbReference>
<dbReference type="InterPro" id="IPR013087">
    <property type="entry name" value="Znf_C2H2_type"/>
</dbReference>
<feature type="domain" description="C2H2-type" evidence="10">
    <location>
        <begin position="460"/>
        <end position="487"/>
    </location>
</feature>
<reference evidence="11 12" key="1">
    <citation type="submission" date="2015-07" db="EMBL/GenBank/DDBJ databases">
        <title>The genome of Habropoda laboriosa.</title>
        <authorList>
            <person name="Pan H."/>
            <person name="Kapheim K."/>
        </authorList>
    </citation>
    <scope>NUCLEOTIDE SEQUENCE [LARGE SCALE GENOMIC DNA]</scope>
    <source>
        <strain evidence="11">0110345459</strain>
    </source>
</reference>
<gene>
    <name evidence="11" type="ORF">WH47_12303</name>
</gene>
<dbReference type="InterPro" id="IPR036236">
    <property type="entry name" value="Znf_C2H2_sf"/>
</dbReference>
<keyword evidence="4 8" id="KW-0863">Zinc-finger</keyword>
<evidence type="ECO:0000256" key="2">
    <source>
        <dbReference type="ARBA" id="ARBA00022723"/>
    </source>
</evidence>
<evidence type="ECO:0000313" key="12">
    <source>
        <dbReference type="Proteomes" id="UP000053825"/>
    </source>
</evidence>
<dbReference type="GO" id="GO:0008270">
    <property type="term" value="F:zinc ion binding"/>
    <property type="evidence" value="ECO:0007669"/>
    <property type="project" value="UniProtKB-KW"/>
</dbReference>
<dbReference type="PANTHER" id="PTHR24404">
    <property type="entry name" value="ZINC FINGER PROTEIN"/>
    <property type="match status" value="1"/>
</dbReference>
<dbReference type="SUPFAM" id="SSF57667">
    <property type="entry name" value="beta-beta-alpha zinc fingers"/>
    <property type="match status" value="4"/>
</dbReference>
<dbReference type="PROSITE" id="PS00028">
    <property type="entry name" value="ZINC_FINGER_C2H2_1"/>
    <property type="match status" value="1"/>
</dbReference>
<feature type="region of interest" description="Disordered" evidence="9">
    <location>
        <begin position="113"/>
        <end position="132"/>
    </location>
</feature>
<comment type="subcellular location">
    <subcellularLocation>
        <location evidence="1">Nucleus</location>
    </subcellularLocation>
</comment>
<dbReference type="OrthoDB" id="10004641at2759"/>
<dbReference type="EMBL" id="KQ414618">
    <property type="protein sequence ID" value="KOC67973.1"/>
    <property type="molecule type" value="Genomic_DNA"/>
</dbReference>
<feature type="domain" description="C2H2-type" evidence="10">
    <location>
        <begin position="190"/>
        <end position="218"/>
    </location>
</feature>
<dbReference type="PANTHER" id="PTHR24404:SF114">
    <property type="entry name" value="KLUMPFUSS, ISOFORM B-RELATED"/>
    <property type="match status" value="1"/>
</dbReference>
<evidence type="ECO:0000259" key="10">
    <source>
        <dbReference type="PROSITE" id="PS50157"/>
    </source>
</evidence>
<evidence type="ECO:0000256" key="1">
    <source>
        <dbReference type="ARBA" id="ARBA00004123"/>
    </source>
</evidence>
<dbReference type="Pfam" id="PF00096">
    <property type="entry name" value="zf-C2H2"/>
    <property type="match status" value="1"/>
</dbReference>
<dbReference type="SMART" id="SM00355">
    <property type="entry name" value="ZnF_C2H2"/>
    <property type="match status" value="6"/>
</dbReference>
<feature type="domain" description="C2H2-type" evidence="10">
    <location>
        <begin position="161"/>
        <end position="188"/>
    </location>
</feature>
<keyword evidence="2" id="KW-0479">Metal-binding</keyword>
<dbReference type="Gene3D" id="3.30.160.60">
    <property type="entry name" value="Classic Zinc Finger"/>
    <property type="match status" value="4"/>
</dbReference>
<dbReference type="GO" id="GO:0003700">
    <property type="term" value="F:DNA-binding transcription factor activity"/>
    <property type="evidence" value="ECO:0007669"/>
    <property type="project" value="TreeGrafter"/>
</dbReference>
<feature type="compositionally biased region" description="Polar residues" evidence="9">
    <location>
        <begin position="120"/>
        <end position="129"/>
    </location>
</feature>
<keyword evidence="7" id="KW-0539">Nucleus</keyword>
<dbReference type="GO" id="GO:0005634">
    <property type="term" value="C:nucleus"/>
    <property type="evidence" value="ECO:0007669"/>
    <property type="project" value="UniProtKB-SubCell"/>
</dbReference>
<evidence type="ECO:0000256" key="7">
    <source>
        <dbReference type="ARBA" id="ARBA00023242"/>
    </source>
</evidence>
<feature type="region of interest" description="Disordered" evidence="9">
    <location>
        <begin position="271"/>
        <end position="295"/>
    </location>
</feature>
<sequence>MEAQVELLFCGFQILPAPHGQNMIFKSLSGTIGSAIRKSLKMNACDKKKPFQCQKCGRGFTLKRNKDRHVNYECGHEPRFQCPYCGLRSFYAAAPQLDLNFVLQSCKTFENERDNREEGASQTTDSSGASVPRSLPNYYAQARVRNTYAKGSFADCFRKPFGCPKCGRCFTVKGNMTRHLKYECGQAPRFQCPYCEFRSKQTSNVMSHIRTRHTGQRVYVVHLKERSFTRYNYHGNRSMLKRISDIEVLKDAIAPRDDEVVCFLKNGKKKKKTQEEEGRGEEIEEEEDDDDEQNEKIEQEAKRERLMKLNELRASYKDHGHEPIRTDVHRSLFIAFRSEHTGHDDDQHGADYDPVERRSCPLLLSQVSSRVHVEKQSQPALQVRMRTRAKVQVSLLQAEEQTDVADLLSHPEEAFWREVDRSFRLLYGNYGVNPYQEAIKSSEDDVYGPLRRRGSKKKNYVCPKCGNGYTVVKSLKRHLRYECGVAPRFKCPYCDTKRIKIESDLENLCSVVMEEAKDFDLEEEKPLGSRRRRSIALRDIERHTCSKCSKSYIHAWHLKRHTKFECGKEPRVQCPYCAARMKQRGHVYRHIRQCHRGQNVYVIDLN</sequence>